<organism evidence="2 3">
    <name type="scientific">Dendrosporobacter quercicolus</name>
    <dbReference type="NCBI Taxonomy" id="146817"/>
    <lineage>
        <taxon>Bacteria</taxon>
        <taxon>Bacillati</taxon>
        <taxon>Bacillota</taxon>
        <taxon>Negativicutes</taxon>
        <taxon>Selenomonadales</taxon>
        <taxon>Sporomusaceae</taxon>
        <taxon>Dendrosporobacter</taxon>
    </lineage>
</organism>
<proteinExistence type="predicted"/>
<gene>
    <name evidence="2" type="ORF">SAMN04488502_101399</name>
</gene>
<feature type="transmembrane region" description="Helical" evidence="1">
    <location>
        <begin position="6"/>
        <end position="25"/>
    </location>
</feature>
<evidence type="ECO:0000313" key="3">
    <source>
        <dbReference type="Proteomes" id="UP000214880"/>
    </source>
</evidence>
<evidence type="ECO:0000256" key="1">
    <source>
        <dbReference type="SAM" id="Phobius"/>
    </source>
</evidence>
<keyword evidence="3" id="KW-1185">Reference proteome</keyword>
<protein>
    <submittedName>
        <fullName evidence="2">Uncharacterized protein</fullName>
    </submittedName>
</protein>
<keyword evidence="1" id="KW-0472">Membrane</keyword>
<accession>A0A1G9LMR9</accession>
<dbReference type="EMBL" id="FNHB01000001">
    <property type="protein sequence ID" value="SDL63087.1"/>
    <property type="molecule type" value="Genomic_DNA"/>
</dbReference>
<keyword evidence="1" id="KW-0812">Transmembrane</keyword>
<name>A0A1G9LMR9_9FIRM</name>
<reference evidence="2 3" key="1">
    <citation type="submission" date="2016-10" db="EMBL/GenBank/DDBJ databases">
        <authorList>
            <person name="de Groot N.N."/>
        </authorList>
    </citation>
    <scope>NUCLEOTIDE SEQUENCE [LARGE SCALE GENOMIC DNA]</scope>
    <source>
        <strain evidence="2 3">DSM 1736</strain>
    </source>
</reference>
<dbReference type="Proteomes" id="UP000214880">
    <property type="component" value="Unassembled WGS sequence"/>
</dbReference>
<dbReference type="RefSeq" id="WP_255319464.1">
    <property type="nucleotide sequence ID" value="NZ_FNHB01000001.1"/>
</dbReference>
<keyword evidence="1" id="KW-1133">Transmembrane helix</keyword>
<evidence type="ECO:0000313" key="2">
    <source>
        <dbReference type="EMBL" id="SDL63087.1"/>
    </source>
</evidence>
<sequence>MDDHSFYLALFATAATAFCGIVSYFRSKQALAHLDKSEKMS</sequence>
<dbReference type="AlphaFoldDB" id="A0A1G9LMR9"/>